<protein>
    <submittedName>
        <fullName evidence="2">Uncharacterized protein</fullName>
    </submittedName>
</protein>
<proteinExistence type="predicted"/>
<sequence>MKRFLKILLFIIGFVLLAIGILVLIFIQEMKPDKDEEEKVKQLAATYVESNFQDHIIIYDALYDNMGNFPYFEYAAMARHSRDGTEFLVFYNEETEQTEDSYIADKWENELENEIRPYLQGKLGQLDELWIFYDDRIGFEYSVDQNKPDSYKNKDASASINIFIPRKREKGDEELFNEIVAYVKNEAELKHGYISLEYIKKGVPLEEDGWNIEY</sequence>
<organism evidence="2 3">
    <name type="scientific">Bacillus suaedaesalsae</name>
    <dbReference type="NCBI Taxonomy" id="2810349"/>
    <lineage>
        <taxon>Bacteria</taxon>
        <taxon>Bacillati</taxon>
        <taxon>Bacillota</taxon>
        <taxon>Bacilli</taxon>
        <taxon>Bacillales</taxon>
        <taxon>Bacillaceae</taxon>
        <taxon>Bacillus</taxon>
    </lineage>
</organism>
<reference evidence="2 3" key="1">
    <citation type="submission" date="2021-02" db="EMBL/GenBank/DDBJ databases">
        <title>Bacillus sp. RD4P76, an endophyte from a halophyte.</title>
        <authorList>
            <person name="Sun J.-Q."/>
        </authorList>
    </citation>
    <scope>NUCLEOTIDE SEQUENCE [LARGE SCALE GENOMIC DNA]</scope>
    <source>
        <strain evidence="2 3">RD4P76</strain>
    </source>
</reference>
<keyword evidence="1" id="KW-1133">Transmembrane helix</keyword>
<feature type="transmembrane region" description="Helical" evidence="1">
    <location>
        <begin position="7"/>
        <end position="27"/>
    </location>
</feature>
<name>A0ABS2DFF5_9BACI</name>
<keyword evidence="1" id="KW-0472">Membrane</keyword>
<keyword evidence="1" id="KW-0812">Transmembrane</keyword>
<evidence type="ECO:0000313" key="3">
    <source>
        <dbReference type="Proteomes" id="UP001518925"/>
    </source>
</evidence>
<dbReference type="EMBL" id="JAFELM010000008">
    <property type="protein sequence ID" value="MBM6616286.1"/>
    <property type="molecule type" value="Genomic_DNA"/>
</dbReference>
<evidence type="ECO:0000313" key="2">
    <source>
        <dbReference type="EMBL" id="MBM6616286.1"/>
    </source>
</evidence>
<keyword evidence="3" id="KW-1185">Reference proteome</keyword>
<dbReference type="RefSeq" id="WP_204201676.1">
    <property type="nucleotide sequence ID" value="NZ_JAFELM010000008.1"/>
</dbReference>
<evidence type="ECO:0000256" key="1">
    <source>
        <dbReference type="SAM" id="Phobius"/>
    </source>
</evidence>
<gene>
    <name evidence="2" type="ORF">JR050_01130</name>
</gene>
<dbReference type="Proteomes" id="UP001518925">
    <property type="component" value="Unassembled WGS sequence"/>
</dbReference>
<accession>A0ABS2DFF5</accession>
<comment type="caution">
    <text evidence="2">The sequence shown here is derived from an EMBL/GenBank/DDBJ whole genome shotgun (WGS) entry which is preliminary data.</text>
</comment>